<dbReference type="EMBL" id="CADILE010000008">
    <property type="protein sequence ID" value="CAB3874172.1"/>
    <property type="molecule type" value="Genomic_DNA"/>
</dbReference>
<dbReference type="InterPro" id="IPR029058">
    <property type="entry name" value="AB_hydrolase_fold"/>
</dbReference>
<dbReference type="Gene3D" id="3.40.50.1820">
    <property type="entry name" value="alpha/beta hydrolase"/>
    <property type="match status" value="1"/>
</dbReference>
<dbReference type="RefSeq" id="WP_059269255.1">
    <property type="nucleotide sequence ID" value="NZ_CADIJL010000011.1"/>
</dbReference>
<evidence type="ECO:0000313" key="1">
    <source>
        <dbReference type="EMBL" id="CAB3874172.1"/>
    </source>
</evidence>
<gene>
    <name evidence="1" type="ORF">LMG3328_02943</name>
</gene>
<accession>A0A2M9GQ96</accession>
<dbReference type="SUPFAM" id="SSF53474">
    <property type="entry name" value="alpha/beta-Hydrolases"/>
    <property type="match status" value="1"/>
</dbReference>
<organism evidence="1 2">
    <name type="scientific">Achromobacter ruhlandii</name>
    <dbReference type="NCBI Taxonomy" id="72557"/>
    <lineage>
        <taxon>Bacteria</taxon>
        <taxon>Pseudomonadati</taxon>
        <taxon>Pseudomonadota</taxon>
        <taxon>Betaproteobacteria</taxon>
        <taxon>Burkholderiales</taxon>
        <taxon>Alcaligenaceae</taxon>
        <taxon>Achromobacter</taxon>
    </lineage>
</organism>
<dbReference type="PANTHER" id="PTHR35602">
    <property type="entry name" value="ESTERASE YQIA-RELATED"/>
    <property type="match status" value="1"/>
</dbReference>
<protein>
    <submittedName>
        <fullName evidence="1">Uncharacterized protein</fullName>
    </submittedName>
</protein>
<dbReference type="PANTHER" id="PTHR35602:SF3">
    <property type="entry name" value="ESTERASE YQIA"/>
    <property type="match status" value="1"/>
</dbReference>
<dbReference type="Pfam" id="PF05728">
    <property type="entry name" value="UPF0227"/>
    <property type="match status" value="1"/>
</dbReference>
<proteinExistence type="predicted"/>
<dbReference type="Proteomes" id="UP000494122">
    <property type="component" value="Unassembled WGS sequence"/>
</dbReference>
<dbReference type="InterPro" id="IPR008886">
    <property type="entry name" value="UPF0227/Esterase_YqiA"/>
</dbReference>
<reference evidence="1 2" key="1">
    <citation type="submission" date="2020-04" db="EMBL/GenBank/DDBJ databases">
        <authorList>
            <person name="De Canck E."/>
        </authorList>
    </citation>
    <scope>NUCLEOTIDE SEQUENCE [LARGE SCALE GENOMIC DNA]</scope>
    <source>
        <strain evidence="1 2">LMG 3328</strain>
    </source>
</reference>
<sequence>MILYLHGFRSSPTSFKARMMADAMAARGLERDWACPQLPASPREAIDLALGIARRQLAGAANPRALTVIGSSLGGFYATWLAEQLGCKAVLLNPAVEAARDLATQVGEHRMYHSDTPFQFLPEYVAELAALHVGRVTQPERYFLVAATGDEVLDWREMRDRYAGCRQRIVQGSDHGLSDFADWMPEVLEFALGAAPDGPR</sequence>
<evidence type="ECO:0000313" key="2">
    <source>
        <dbReference type="Proteomes" id="UP000494122"/>
    </source>
</evidence>
<dbReference type="AlphaFoldDB" id="A0A2M9GQ96"/>
<name>A0A2M9GQ96_9BURK</name>